<sequence>MKKDKRFLSLVLAAVVTVTGVFSNVYALDNSNANSPEPYNSKIYPSINPIEGLEITKDVRNADNFDVQNPEYVLDLTAKTTSNLVTKQIPCDIALILDTSGSMDELMTGIKETDNSTVGERVPDESKQYYINTSSDPTSPNYEAISYWWNGNLWMTSNGIAVKYATGGIGQDENYNIPGYGEYPVKNYEFYEKVMDGNGSEKYVPWIRYCIEIGDFVQKINAQYNSYTKEYDWYYYDYNGEIHQNIIPKKGATGKDNKYEFYELMEESQKKIDILKKEATDFIGEVATKSSNSTIDLISFNSKVTNNTGSFLSLNIPDNVNRIKNSVNALKPEASTSTDLALKEALDSMKKLPLNKDRKRIVILITDGTPSRNGSTSGAIIQEALKYSTTLKNTEINSYIYSLGIFNNNEIETLRAQEFMKNVATPEDNSATPPKKYFFNCMGSHTLNEVFTQITEETGLALTECKIKDYIDPKFVITEASKKLLLSQGARVTTEVIDGITYEVVIWTKDIKPGTDGFKGSIGIKPKDSSVYGDNLPTNISGISAVYDSTEVNIGSFPLPKVNIVNLAKDLHQSKRSIKVNPTNNLDRTYTITLSAWTSLQALEVKNNGVTNYGLSGIKNATIRDYLDPRFEPTTEFLNSIKDKANIKATKDSKGNWCIEWINQFIPYKAISDINVAPWISEIKVQAKKGFIGGNDIPTNIAPISGIYFTDRELASFDIPKVNVPVNLEIINKEITIFYGENIPINDVEESMVNLKVPECFLGMEPTGDISYSWSKVGNNSWIGNITDLENIKPKDSGQYILSVKFKPKSDGRVSSQNGGGISVNTVNKSGIYTVNVVQGEVTATKKIKSSDIWFPHGDPIFTFKLEKLDEHDQVIDTSYDVVRFAQEDNIYFEEYASKSITFQGLQKGKYRLSEMDTLRYKFESSSIDVTKPCKGEVNGNSLIFYVGYEDKNNSSTNLNNNNGGGTFTNKKMNEKYFSHTDVVKNTFVIK</sequence>
<keyword evidence="1" id="KW-0732">Signal</keyword>
<evidence type="ECO:0000313" key="4">
    <source>
        <dbReference type="Proteomes" id="UP000184526"/>
    </source>
</evidence>
<name>A0A1M5XGF8_9CLOT</name>
<feature type="domain" description="VWFA" evidence="2">
    <location>
        <begin position="265"/>
        <end position="454"/>
    </location>
</feature>
<dbReference type="InterPro" id="IPR036465">
    <property type="entry name" value="vWFA_dom_sf"/>
</dbReference>
<dbReference type="InterPro" id="IPR002035">
    <property type="entry name" value="VWF_A"/>
</dbReference>
<evidence type="ECO:0000259" key="2">
    <source>
        <dbReference type="PROSITE" id="PS50234"/>
    </source>
</evidence>
<dbReference type="STRING" id="1121306.SAMN02745196_02231"/>
<dbReference type="Pfam" id="PF13519">
    <property type="entry name" value="VWA_2"/>
    <property type="match status" value="1"/>
</dbReference>
<dbReference type="AlphaFoldDB" id="A0A1M5XGF8"/>
<dbReference type="CDD" id="cd00198">
    <property type="entry name" value="vWFA"/>
    <property type="match status" value="1"/>
</dbReference>
<proteinExistence type="predicted"/>
<dbReference type="PROSITE" id="PS50234">
    <property type="entry name" value="VWFA"/>
    <property type="match status" value="1"/>
</dbReference>
<feature type="chain" id="PRO_5013019763" evidence="1">
    <location>
        <begin position="28"/>
        <end position="991"/>
    </location>
</feature>
<dbReference type="Proteomes" id="UP000184526">
    <property type="component" value="Unassembled WGS sequence"/>
</dbReference>
<protein>
    <submittedName>
        <fullName evidence="3">von Willebrand factor type A domain-containing protein</fullName>
    </submittedName>
</protein>
<dbReference type="RefSeq" id="WP_072832092.1">
    <property type="nucleotide sequence ID" value="NZ_FQXP01000008.1"/>
</dbReference>
<dbReference type="EMBL" id="FQXP01000008">
    <property type="protein sequence ID" value="SHH98910.1"/>
    <property type="molecule type" value="Genomic_DNA"/>
</dbReference>
<reference evidence="3" key="1">
    <citation type="submission" date="2016-11" db="EMBL/GenBank/DDBJ databases">
        <authorList>
            <person name="Jaros S."/>
            <person name="Januszkiewicz K."/>
            <person name="Wedrychowicz H."/>
        </authorList>
    </citation>
    <scope>NUCLEOTIDE SEQUENCE [LARGE SCALE GENOMIC DNA]</scope>
    <source>
        <strain evidence="3">DSM 3089</strain>
    </source>
</reference>
<feature type="signal peptide" evidence="1">
    <location>
        <begin position="1"/>
        <end position="27"/>
    </location>
</feature>
<dbReference type="OrthoDB" id="1912885at2"/>
<keyword evidence="4" id="KW-1185">Reference proteome</keyword>
<dbReference type="Gene3D" id="3.40.50.410">
    <property type="entry name" value="von Willebrand factor, type A domain"/>
    <property type="match status" value="1"/>
</dbReference>
<evidence type="ECO:0000256" key="1">
    <source>
        <dbReference type="SAM" id="SignalP"/>
    </source>
</evidence>
<evidence type="ECO:0000313" key="3">
    <source>
        <dbReference type="EMBL" id="SHH98910.1"/>
    </source>
</evidence>
<gene>
    <name evidence="3" type="ORF">SAMN02745196_02231</name>
</gene>
<organism evidence="3 4">
    <name type="scientific">Clostridium collagenovorans DSM 3089</name>
    <dbReference type="NCBI Taxonomy" id="1121306"/>
    <lineage>
        <taxon>Bacteria</taxon>
        <taxon>Bacillati</taxon>
        <taxon>Bacillota</taxon>
        <taxon>Clostridia</taxon>
        <taxon>Eubacteriales</taxon>
        <taxon>Clostridiaceae</taxon>
        <taxon>Clostridium</taxon>
    </lineage>
</organism>
<accession>A0A1M5XGF8</accession>
<dbReference type="SUPFAM" id="SSF53300">
    <property type="entry name" value="vWA-like"/>
    <property type="match status" value="1"/>
</dbReference>